<dbReference type="GO" id="GO:0003677">
    <property type="term" value="F:DNA binding"/>
    <property type="evidence" value="ECO:0007669"/>
    <property type="project" value="UniProtKB-KW"/>
</dbReference>
<organism evidence="5 6">
    <name type="scientific">Pedobacter nutrimenti</name>
    <dbReference type="NCBI Taxonomy" id="1241337"/>
    <lineage>
        <taxon>Bacteria</taxon>
        <taxon>Pseudomonadati</taxon>
        <taxon>Bacteroidota</taxon>
        <taxon>Sphingobacteriia</taxon>
        <taxon>Sphingobacteriales</taxon>
        <taxon>Sphingobacteriaceae</taxon>
        <taxon>Pedobacter</taxon>
    </lineage>
</organism>
<dbReference type="Pfam" id="PF00392">
    <property type="entry name" value="GntR"/>
    <property type="match status" value="1"/>
</dbReference>
<evidence type="ECO:0000256" key="3">
    <source>
        <dbReference type="ARBA" id="ARBA00023163"/>
    </source>
</evidence>
<keyword evidence="2 5" id="KW-0238">DNA-binding</keyword>
<dbReference type="PANTHER" id="PTHR43537:SF47">
    <property type="entry name" value="REGULATORY PROTEIN GNTR HTH"/>
    <property type="match status" value="1"/>
</dbReference>
<dbReference type="InterPro" id="IPR011711">
    <property type="entry name" value="GntR_C"/>
</dbReference>
<dbReference type="PRINTS" id="PR00035">
    <property type="entry name" value="HTHGNTR"/>
</dbReference>
<dbReference type="EMBL" id="QKLU01000003">
    <property type="protein sequence ID" value="PYF75193.1"/>
    <property type="molecule type" value="Genomic_DNA"/>
</dbReference>
<dbReference type="CDD" id="cd07377">
    <property type="entry name" value="WHTH_GntR"/>
    <property type="match status" value="1"/>
</dbReference>
<evidence type="ECO:0000256" key="1">
    <source>
        <dbReference type="ARBA" id="ARBA00023015"/>
    </source>
</evidence>
<dbReference type="Pfam" id="PF07729">
    <property type="entry name" value="FCD"/>
    <property type="match status" value="1"/>
</dbReference>
<proteinExistence type="predicted"/>
<keyword evidence="3" id="KW-0804">Transcription</keyword>
<dbReference type="Proteomes" id="UP000248198">
    <property type="component" value="Unassembled WGS sequence"/>
</dbReference>
<dbReference type="OrthoDB" id="9799482at2"/>
<dbReference type="Gene3D" id="1.10.10.10">
    <property type="entry name" value="Winged helix-like DNA-binding domain superfamily/Winged helix DNA-binding domain"/>
    <property type="match status" value="1"/>
</dbReference>
<gene>
    <name evidence="5" type="ORF">B0O44_103643</name>
</gene>
<dbReference type="RefSeq" id="WP_110830339.1">
    <property type="nucleotide sequence ID" value="NZ_QKLU01000003.1"/>
</dbReference>
<feature type="domain" description="HTH gntR-type" evidence="4">
    <location>
        <begin position="5"/>
        <end position="73"/>
    </location>
</feature>
<dbReference type="Gene3D" id="1.20.120.530">
    <property type="entry name" value="GntR ligand-binding domain-like"/>
    <property type="match status" value="1"/>
</dbReference>
<dbReference type="SUPFAM" id="SSF48008">
    <property type="entry name" value="GntR ligand-binding domain-like"/>
    <property type="match status" value="1"/>
</dbReference>
<reference evidence="5 6" key="1">
    <citation type="submission" date="2018-06" db="EMBL/GenBank/DDBJ databases">
        <title>Genomic Encyclopedia of Archaeal and Bacterial Type Strains, Phase II (KMG-II): from individual species to whole genera.</title>
        <authorList>
            <person name="Goeker M."/>
        </authorList>
    </citation>
    <scope>NUCLEOTIDE SEQUENCE [LARGE SCALE GENOMIC DNA]</scope>
    <source>
        <strain evidence="5 6">DSM 27372</strain>
    </source>
</reference>
<evidence type="ECO:0000256" key="2">
    <source>
        <dbReference type="ARBA" id="ARBA00023125"/>
    </source>
</evidence>
<dbReference type="InterPro" id="IPR036388">
    <property type="entry name" value="WH-like_DNA-bd_sf"/>
</dbReference>
<evidence type="ECO:0000259" key="4">
    <source>
        <dbReference type="PROSITE" id="PS50949"/>
    </source>
</evidence>
<dbReference type="InterPro" id="IPR036390">
    <property type="entry name" value="WH_DNA-bd_sf"/>
</dbReference>
<evidence type="ECO:0000313" key="6">
    <source>
        <dbReference type="Proteomes" id="UP000248198"/>
    </source>
</evidence>
<dbReference type="PROSITE" id="PS50949">
    <property type="entry name" value="HTH_GNTR"/>
    <property type="match status" value="1"/>
</dbReference>
<dbReference type="SUPFAM" id="SSF46785">
    <property type="entry name" value="Winged helix' DNA-binding domain"/>
    <property type="match status" value="1"/>
</dbReference>
<comment type="caution">
    <text evidence="5">The sequence shown here is derived from an EMBL/GenBank/DDBJ whole genome shotgun (WGS) entry which is preliminary data.</text>
</comment>
<accession>A0A318UGC6</accession>
<protein>
    <submittedName>
        <fullName evidence="5">DNA-binding FadR family transcriptional regulator</fullName>
    </submittedName>
</protein>
<dbReference type="GO" id="GO:0003700">
    <property type="term" value="F:DNA-binding transcription factor activity"/>
    <property type="evidence" value="ECO:0007669"/>
    <property type="project" value="InterPro"/>
</dbReference>
<name>A0A318UGC6_9SPHI</name>
<dbReference type="PANTHER" id="PTHR43537">
    <property type="entry name" value="TRANSCRIPTIONAL REGULATOR, GNTR FAMILY"/>
    <property type="match status" value="1"/>
</dbReference>
<evidence type="ECO:0000313" key="5">
    <source>
        <dbReference type="EMBL" id="PYF75193.1"/>
    </source>
</evidence>
<dbReference type="AlphaFoldDB" id="A0A318UGC6"/>
<keyword evidence="1" id="KW-0805">Transcription regulation</keyword>
<dbReference type="SMART" id="SM00895">
    <property type="entry name" value="FCD"/>
    <property type="match status" value="1"/>
</dbReference>
<dbReference type="InterPro" id="IPR000524">
    <property type="entry name" value="Tscrpt_reg_HTH_GntR"/>
</dbReference>
<sequence length="219" mass="24857">MNHSGKLSDKVSEQIRQDIKIGKYKPAEKIPAEPELMELYGVGRSTIREAVKSLAMSGVLKVQQGSGTFVNDGAIMEKESIDQRLKRADFEEINSVRRLMETELVKLAALHHQQNHILEIENRLAQRKQAIHTEQQQECIDADIAFHKAIAAASGNGVLADLYDSFTRIIRQFFSEREKSGISHFAMSHHLHEQLFKTIKAGKPKQAQQILEQILDKNY</sequence>
<dbReference type="SMART" id="SM00345">
    <property type="entry name" value="HTH_GNTR"/>
    <property type="match status" value="1"/>
</dbReference>
<dbReference type="InterPro" id="IPR008920">
    <property type="entry name" value="TF_FadR/GntR_C"/>
</dbReference>
<keyword evidence="6" id="KW-1185">Reference proteome</keyword>